<gene>
    <name evidence="1" type="ORF">EDD52_11812</name>
</gene>
<accession>A0A4V2UMX2</accession>
<evidence type="ECO:0000313" key="2">
    <source>
        <dbReference type="Proteomes" id="UP000295696"/>
    </source>
</evidence>
<sequence length="84" mass="9829">MCALLTFWFLLSFFFFAYLYNTKRPHSALGYRPPAPEAIIPMTKNRSCANFQYGPLKWGCSFYLADVGIFALRLHTINHIRFIM</sequence>
<comment type="caution">
    <text evidence="1">The sequence shown here is derived from an EMBL/GenBank/DDBJ whole genome shotgun (WGS) entry which is preliminary data.</text>
</comment>
<dbReference type="Proteomes" id="UP000295696">
    <property type="component" value="Unassembled WGS sequence"/>
</dbReference>
<name>A0A4V2UMX2_9RHOB</name>
<keyword evidence="2" id="KW-1185">Reference proteome</keyword>
<organism evidence="1 2">
    <name type="scientific">Primorskyibacter sedentarius</name>
    <dbReference type="NCBI Taxonomy" id="745311"/>
    <lineage>
        <taxon>Bacteria</taxon>
        <taxon>Pseudomonadati</taxon>
        <taxon>Pseudomonadota</taxon>
        <taxon>Alphaproteobacteria</taxon>
        <taxon>Rhodobacterales</taxon>
        <taxon>Roseobacteraceae</taxon>
        <taxon>Primorskyibacter</taxon>
    </lineage>
</organism>
<evidence type="ECO:0008006" key="3">
    <source>
        <dbReference type="Google" id="ProtNLM"/>
    </source>
</evidence>
<dbReference type="AlphaFoldDB" id="A0A4V2UMX2"/>
<reference evidence="1 2" key="1">
    <citation type="submission" date="2019-03" db="EMBL/GenBank/DDBJ databases">
        <title>Genomic Encyclopedia of Type Strains, Phase IV (KMG-IV): sequencing the most valuable type-strain genomes for metagenomic binning, comparative biology and taxonomic classification.</title>
        <authorList>
            <person name="Goeker M."/>
        </authorList>
    </citation>
    <scope>NUCLEOTIDE SEQUENCE [LARGE SCALE GENOMIC DNA]</scope>
    <source>
        <strain evidence="1 2">DSM 104836</strain>
    </source>
</reference>
<protein>
    <recommendedName>
        <fullName evidence="3">Integrase-like protein</fullName>
    </recommendedName>
</protein>
<proteinExistence type="predicted"/>
<evidence type="ECO:0000313" key="1">
    <source>
        <dbReference type="EMBL" id="TCS59801.1"/>
    </source>
</evidence>
<dbReference type="EMBL" id="SLZU01000018">
    <property type="protein sequence ID" value="TCS59801.1"/>
    <property type="molecule type" value="Genomic_DNA"/>
</dbReference>